<keyword evidence="2" id="KW-0813">Transport</keyword>
<dbReference type="OrthoDB" id="377733at2759"/>
<evidence type="ECO:0000313" key="4">
    <source>
        <dbReference type="Proteomes" id="UP000799118"/>
    </source>
</evidence>
<organism evidence="3 4">
    <name type="scientific">Gymnopus androsaceus JB14</name>
    <dbReference type="NCBI Taxonomy" id="1447944"/>
    <lineage>
        <taxon>Eukaryota</taxon>
        <taxon>Fungi</taxon>
        <taxon>Dikarya</taxon>
        <taxon>Basidiomycota</taxon>
        <taxon>Agaricomycotina</taxon>
        <taxon>Agaricomycetes</taxon>
        <taxon>Agaricomycetidae</taxon>
        <taxon>Agaricales</taxon>
        <taxon>Marasmiineae</taxon>
        <taxon>Omphalotaceae</taxon>
        <taxon>Gymnopus</taxon>
    </lineage>
</organism>
<proteinExistence type="predicted"/>
<gene>
    <name evidence="3" type="ORF">BT96DRAFT_1010193</name>
</gene>
<dbReference type="GO" id="GO:0140326">
    <property type="term" value="F:ATPase-coupled intramembrane lipid transporter activity"/>
    <property type="evidence" value="ECO:0007669"/>
    <property type="project" value="TreeGrafter"/>
</dbReference>
<dbReference type="GO" id="GO:0005886">
    <property type="term" value="C:plasma membrane"/>
    <property type="evidence" value="ECO:0007669"/>
    <property type="project" value="TreeGrafter"/>
</dbReference>
<accession>A0A6A4GB23</accession>
<dbReference type="AlphaFoldDB" id="A0A6A4GB23"/>
<dbReference type="SUPFAM" id="SSF81660">
    <property type="entry name" value="Metal cation-transporting ATPase, ATP-binding domain N"/>
    <property type="match status" value="1"/>
</dbReference>
<evidence type="ECO:0000256" key="2">
    <source>
        <dbReference type="ARBA" id="ARBA00022448"/>
    </source>
</evidence>
<evidence type="ECO:0000313" key="3">
    <source>
        <dbReference type="EMBL" id="KAE9382692.1"/>
    </source>
</evidence>
<comment type="subcellular location">
    <subcellularLocation>
        <location evidence="1">Endomembrane system</location>
    </subcellularLocation>
</comment>
<dbReference type="Gene3D" id="3.40.1110.10">
    <property type="entry name" value="Calcium-transporting ATPase, cytoplasmic domain N"/>
    <property type="match status" value="1"/>
</dbReference>
<dbReference type="PANTHER" id="PTHR24092:SF180">
    <property type="entry name" value="PHOSPHOLIPID-TRANSPORTING ATPASE DNF1-RELATED"/>
    <property type="match status" value="1"/>
</dbReference>
<name>A0A6A4GB23_9AGAR</name>
<dbReference type="PANTHER" id="PTHR24092">
    <property type="entry name" value="PROBABLE PHOSPHOLIPID-TRANSPORTING ATPASE"/>
    <property type="match status" value="1"/>
</dbReference>
<evidence type="ECO:0000256" key="1">
    <source>
        <dbReference type="ARBA" id="ARBA00004308"/>
    </source>
</evidence>
<dbReference type="Proteomes" id="UP000799118">
    <property type="component" value="Unassembled WGS sequence"/>
</dbReference>
<sequence>MLNSEEFNEKLSSLKQQMLNASFKNPFLQPEKLALVSPKLAQDLTDRQVAQRGHLVAFFRALAVCPPVLANRPEPDRDPYRLEYKTGSPDEAALVAAARDVGIPFINKGWMSSTRKRMIVAVRNPDGKLVLYTKGADSTVGGEEYLNWSRTYDNATNAIENRDEEIDKANELIEHALQILGAAALEDKGFWRLSRRCIGLESSCDKLQAAIEIGYSCDLLKQQMDVMILSAETAEVRAQIEAD</sequence>
<protein>
    <submittedName>
        <fullName evidence="3">Uncharacterized protein</fullName>
    </submittedName>
</protein>
<keyword evidence="4" id="KW-1185">Reference proteome</keyword>
<dbReference type="GO" id="GO:0000166">
    <property type="term" value="F:nucleotide binding"/>
    <property type="evidence" value="ECO:0007669"/>
    <property type="project" value="InterPro"/>
</dbReference>
<dbReference type="GO" id="GO:0045332">
    <property type="term" value="P:phospholipid translocation"/>
    <property type="evidence" value="ECO:0007669"/>
    <property type="project" value="TreeGrafter"/>
</dbReference>
<dbReference type="EMBL" id="ML771123">
    <property type="protein sequence ID" value="KAE9382692.1"/>
    <property type="molecule type" value="Genomic_DNA"/>
</dbReference>
<dbReference type="InterPro" id="IPR023299">
    <property type="entry name" value="ATPase_P-typ_cyto_dom_N"/>
</dbReference>
<reference evidence="3" key="1">
    <citation type="journal article" date="2019" name="Environ. Microbiol.">
        <title>Fungal ecological strategies reflected in gene transcription - a case study of two litter decomposers.</title>
        <authorList>
            <person name="Barbi F."/>
            <person name="Kohler A."/>
            <person name="Barry K."/>
            <person name="Baskaran P."/>
            <person name="Daum C."/>
            <person name="Fauchery L."/>
            <person name="Ihrmark K."/>
            <person name="Kuo A."/>
            <person name="LaButti K."/>
            <person name="Lipzen A."/>
            <person name="Morin E."/>
            <person name="Grigoriev I.V."/>
            <person name="Henrissat B."/>
            <person name="Lindahl B."/>
            <person name="Martin F."/>
        </authorList>
    </citation>
    <scope>NUCLEOTIDE SEQUENCE</scope>
    <source>
        <strain evidence="3">JB14</strain>
    </source>
</reference>